<evidence type="ECO:0000313" key="11">
    <source>
        <dbReference type="EMBL" id="SGZ47491.1"/>
    </source>
</evidence>
<dbReference type="Proteomes" id="UP000182334">
    <property type="component" value="Chromosome I"/>
</dbReference>
<dbReference type="InterPro" id="IPR000679">
    <property type="entry name" value="Znf_GATA"/>
</dbReference>
<dbReference type="OrthoDB" id="515401at2759"/>
<feature type="region of interest" description="Disordered" evidence="9">
    <location>
        <begin position="708"/>
        <end position="729"/>
    </location>
</feature>
<sequence length="729" mass="78817">MDSPESSAKLLWLMYKNARNLLPYRTRMENLTWRMMFVNSRKNKIKMPASGPLGDFLITPLLDHLGINQKDSKLPREDPGADDFDYVAHIRRMGQEEVTNARKRPAPVLPFLLATERQPIHLNLLAALKEHAVPLNIFANDHAFSFSLDPLAFEGPNENFGNPQRMEMDLAFTPYGYEPLETSQPTPGNGPTHSTQNGLHGLAVQNGHNGQPSQSGHIGATNGHTGSTNHSKSQTSTPGNTNTFGSSYFSTSAPKPIQAPHGGMGATMNQNSRGYPPLKRQTPLLLYEAPFVYPATLHNSLHRQDNSLISVADHFAGLRSHTPYELDDRSSGSVPGSASSAQTFHDALQGRGVRNSTNNGSMGGTGPNMGLSVNGHAASISGSLGGSLSAMPPSSISGMGGLEGPSSISGSVETISGMMGRPGGRDFHHFDNFGPSNPPSHLFSNLWTDSFFDDSPAPLLAATSASTATPTMGRSATPKKKAKKTKPTKKRKDPLPTAVAPPPSGFNASNGTGTAAGGAGGAGGAGTPGANVECTNCHTKTTPLWRRNPQGEPLCNACGLFLKLHGTVRPLSLKTDVIKKRQRGQNPLGSKKGSVLAQSGTPSQRLPTTGSTWDGDDFNPTPVHKNNRKVDVKKKEKKELKKDKKDEPLNMKKEFPSESERPGENGSDARNHWTVSPGSFAQQREEYLHPIHELDKEHEWETMQQHEIAMEEPETDESRNKWDWLSMTL</sequence>
<keyword evidence="2" id="KW-0479">Metal-binding</keyword>
<dbReference type="PROSITE" id="PS00344">
    <property type="entry name" value="GATA_ZN_FINGER_1"/>
    <property type="match status" value="1"/>
</dbReference>
<dbReference type="PRINTS" id="PR00619">
    <property type="entry name" value="GATAZNFINGER"/>
</dbReference>
<feature type="compositionally biased region" description="Polar residues" evidence="9">
    <location>
        <begin position="206"/>
        <end position="253"/>
    </location>
</feature>
<evidence type="ECO:0000256" key="7">
    <source>
        <dbReference type="ARBA" id="ARBA00023242"/>
    </source>
</evidence>
<feature type="compositionally biased region" description="Basic residues" evidence="9">
    <location>
        <begin position="477"/>
        <end position="492"/>
    </location>
</feature>
<evidence type="ECO:0000256" key="9">
    <source>
        <dbReference type="SAM" id="MobiDB-lite"/>
    </source>
</evidence>
<feature type="domain" description="GATA-type" evidence="10">
    <location>
        <begin position="528"/>
        <end position="581"/>
    </location>
</feature>
<dbReference type="GO" id="GO:0000978">
    <property type="term" value="F:RNA polymerase II cis-regulatory region sequence-specific DNA binding"/>
    <property type="evidence" value="ECO:0007669"/>
    <property type="project" value="TreeGrafter"/>
</dbReference>
<feature type="region of interest" description="Disordered" evidence="9">
    <location>
        <begin position="576"/>
        <end position="675"/>
    </location>
</feature>
<dbReference type="GO" id="GO:0045944">
    <property type="term" value="P:positive regulation of transcription by RNA polymerase II"/>
    <property type="evidence" value="ECO:0007669"/>
    <property type="project" value="TreeGrafter"/>
</dbReference>
<evidence type="ECO:0000256" key="5">
    <source>
        <dbReference type="ARBA" id="ARBA00023015"/>
    </source>
</evidence>
<dbReference type="SMART" id="SM00401">
    <property type="entry name" value="ZnF_GATA"/>
    <property type="match status" value="1"/>
</dbReference>
<evidence type="ECO:0000256" key="1">
    <source>
        <dbReference type="ARBA" id="ARBA00004123"/>
    </source>
</evidence>
<dbReference type="GO" id="GO:0000981">
    <property type="term" value="F:DNA-binding transcription factor activity, RNA polymerase II-specific"/>
    <property type="evidence" value="ECO:0007669"/>
    <property type="project" value="TreeGrafter"/>
</dbReference>
<dbReference type="EMBL" id="LT635756">
    <property type="protein sequence ID" value="SGZ47491.1"/>
    <property type="molecule type" value="Genomic_DNA"/>
</dbReference>
<keyword evidence="6" id="KW-0804">Transcription</keyword>
<evidence type="ECO:0000313" key="12">
    <source>
        <dbReference type="Proteomes" id="UP000182334"/>
    </source>
</evidence>
<dbReference type="PROSITE" id="PS50114">
    <property type="entry name" value="GATA_ZN_FINGER_2"/>
    <property type="match status" value="1"/>
</dbReference>
<accession>A0A1L0B8Z9</accession>
<comment type="subcellular location">
    <subcellularLocation>
        <location evidence="1">Nucleus</location>
    </subcellularLocation>
</comment>
<name>A0A1L0B8Z9_9ASCO</name>
<protein>
    <submittedName>
        <fullName evidence="11">CIC11C00000003634</fullName>
    </submittedName>
</protein>
<feature type="compositionally biased region" description="Basic and acidic residues" evidence="9">
    <location>
        <begin position="628"/>
        <end position="671"/>
    </location>
</feature>
<evidence type="ECO:0000256" key="6">
    <source>
        <dbReference type="ARBA" id="ARBA00023163"/>
    </source>
</evidence>
<feature type="compositionally biased region" description="Gly residues" evidence="9">
    <location>
        <begin position="514"/>
        <end position="525"/>
    </location>
</feature>
<evidence type="ECO:0000256" key="8">
    <source>
        <dbReference type="PROSITE-ProRule" id="PRU00094"/>
    </source>
</evidence>
<dbReference type="InterPro" id="IPR039355">
    <property type="entry name" value="Transcription_factor_GATA"/>
</dbReference>
<dbReference type="GO" id="GO:0008270">
    <property type="term" value="F:zinc ion binding"/>
    <property type="evidence" value="ECO:0007669"/>
    <property type="project" value="UniProtKB-KW"/>
</dbReference>
<feature type="region of interest" description="Disordered" evidence="9">
    <location>
        <begin position="463"/>
        <end position="525"/>
    </location>
</feature>
<keyword evidence="3 8" id="KW-0863">Zinc-finger</keyword>
<feature type="region of interest" description="Disordered" evidence="9">
    <location>
        <begin position="176"/>
        <end position="277"/>
    </location>
</feature>
<dbReference type="Gene3D" id="3.30.50.10">
    <property type="entry name" value="Erythroid Transcription Factor GATA-1, subunit A"/>
    <property type="match status" value="1"/>
</dbReference>
<keyword evidence="7" id="KW-0539">Nucleus</keyword>
<feature type="compositionally biased region" description="Polar residues" evidence="9">
    <location>
        <begin position="596"/>
        <end position="612"/>
    </location>
</feature>
<dbReference type="PANTHER" id="PTHR10071:SF281">
    <property type="entry name" value="BOX A-BINDING FACTOR-RELATED"/>
    <property type="match status" value="1"/>
</dbReference>
<dbReference type="SUPFAM" id="SSF57716">
    <property type="entry name" value="Glucocorticoid receptor-like (DNA-binding domain)"/>
    <property type="match status" value="1"/>
</dbReference>
<evidence type="ECO:0000256" key="4">
    <source>
        <dbReference type="ARBA" id="ARBA00022833"/>
    </source>
</evidence>
<feature type="compositionally biased region" description="Polar residues" evidence="9">
    <location>
        <begin position="181"/>
        <end position="198"/>
    </location>
</feature>
<gene>
    <name evidence="11" type="ORF">SAMEA4029010_CIC11G00000003634</name>
</gene>
<feature type="region of interest" description="Disordered" evidence="9">
    <location>
        <begin position="348"/>
        <end position="367"/>
    </location>
</feature>
<dbReference type="CDD" id="cd00202">
    <property type="entry name" value="ZnF_GATA"/>
    <property type="match status" value="1"/>
</dbReference>
<dbReference type="Pfam" id="PF08550">
    <property type="entry name" value="GATA_AreA"/>
    <property type="match status" value="1"/>
</dbReference>
<dbReference type="InterPro" id="IPR013088">
    <property type="entry name" value="Znf_NHR/GATA"/>
</dbReference>
<dbReference type="AlphaFoldDB" id="A0A1L0B8Z9"/>
<evidence type="ECO:0000256" key="2">
    <source>
        <dbReference type="ARBA" id="ARBA00022723"/>
    </source>
</evidence>
<dbReference type="GO" id="GO:0000122">
    <property type="term" value="P:negative regulation of transcription by RNA polymerase II"/>
    <property type="evidence" value="ECO:0007669"/>
    <property type="project" value="TreeGrafter"/>
</dbReference>
<reference evidence="11 12" key="1">
    <citation type="submission" date="2016-10" db="EMBL/GenBank/DDBJ databases">
        <authorList>
            <person name="de Groot N.N."/>
        </authorList>
    </citation>
    <scope>NUCLEOTIDE SEQUENCE [LARGE SCALE GENOMIC DNA]</scope>
    <source>
        <strain evidence="11 12">CBS 141442</strain>
    </source>
</reference>
<dbReference type="GO" id="GO:0005634">
    <property type="term" value="C:nucleus"/>
    <property type="evidence" value="ECO:0007669"/>
    <property type="project" value="UniProtKB-SubCell"/>
</dbReference>
<dbReference type="STRING" id="45354.A0A1L0B8Z9"/>
<dbReference type="Pfam" id="PF00320">
    <property type="entry name" value="GATA"/>
    <property type="match status" value="1"/>
</dbReference>
<proteinExistence type="predicted"/>
<dbReference type="InterPro" id="IPR013860">
    <property type="entry name" value="AreA_GATA"/>
</dbReference>
<dbReference type="FunFam" id="3.30.50.10:FF:000007">
    <property type="entry name" value="Nitrogen regulatory AreA, N-terminal"/>
    <property type="match status" value="1"/>
</dbReference>
<evidence type="ECO:0000256" key="3">
    <source>
        <dbReference type="ARBA" id="ARBA00022771"/>
    </source>
</evidence>
<organism evidence="11 12">
    <name type="scientific">Sungouiella intermedia</name>
    <dbReference type="NCBI Taxonomy" id="45354"/>
    <lineage>
        <taxon>Eukaryota</taxon>
        <taxon>Fungi</taxon>
        <taxon>Dikarya</taxon>
        <taxon>Ascomycota</taxon>
        <taxon>Saccharomycotina</taxon>
        <taxon>Pichiomycetes</taxon>
        <taxon>Metschnikowiaceae</taxon>
        <taxon>Sungouiella</taxon>
    </lineage>
</organism>
<evidence type="ECO:0000259" key="10">
    <source>
        <dbReference type="PROSITE" id="PS50114"/>
    </source>
</evidence>
<dbReference type="PANTHER" id="PTHR10071">
    <property type="entry name" value="TRANSCRIPTION FACTOR GATA FAMILY MEMBER"/>
    <property type="match status" value="1"/>
</dbReference>
<keyword evidence="4" id="KW-0862">Zinc</keyword>
<keyword evidence="12" id="KW-1185">Reference proteome</keyword>
<keyword evidence="5" id="KW-0805">Transcription regulation</keyword>